<accession>A0A1G1V5J4</accession>
<dbReference type="InterPro" id="IPR019004">
    <property type="entry name" value="YqeY/Aim41"/>
</dbReference>
<dbReference type="Pfam" id="PF09424">
    <property type="entry name" value="YqeY"/>
    <property type="match status" value="1"/>
</dbReference>
<dbReference type="Gene3D" id="1.10.10.410">
    <property type="match status" value="1"/>
</dbReference>
<name>A0A1G1V5J4_9BACT</name>
<comment type="caution">
    <text evidence="1">The sequence shown here is derived from an EMBL/GenBank/DDBJ whole genome shotgun (WGS) entry which is preliminary data.</text>
</comment>
<dbReference type="InterPro" id="IPR003789">
    <property type="entry name" value="Asn/Gln_tRNA_amidoTrase-B-like"/>
</dbReference>
<reference evidence="1 2" key="1">
    <citation type="journal article" date="2016" name="Nat. Commun.">
        <title>Thousands of microbial genomes shed light on interconnected biogeochemical processes in an aquifer system.</title>
        <authorList>
            <person name="Anantharaman K."/>
            <person name="Brown C.T."/>
            <person name="Hug L.A."/>
            <person name="Sharon I."/>
            <person name="Castelle C.J."/>
            <person name="Probst A.J."/>
            <person name="Thomas B.C."/>
            <person name="Singh A."/>
            <person name="Wilkins M.J."/>
            <person name="Karaoz U."/>
            <person name="Brodie E.L."/>
            <person name="Williams K.H."/>
            <person name="Hubbard S.S."/>
            <person name="Banfield J.F."/>
        </authorList>
    </citation>
    <scope>NUCLEOTIDE SEQUENCE [LARGE SCALE GENOMIC DNA]</scope>
</reference>
<dbReference type="InterPro" id="IPR042184">
    <property type="entry name" value="YqeY/Aim41_N"/>
</dbReference>
<evidence type="ECO:0008006" key="3">
    <source>
        <dbReference type="Google" id="ProtNLM"/>
    </source>
</evidence>
<dbReference type="AlphaFoldDB" id="A0A1G1V5J4"/>
<dbReference type="SUPFAM" id="SSF89095">
    <property type="entry name" value="GatB/YqeY motif"/>
    <property type="match status" value="1"/>
</dbReference>
<dbReference type="PANTHER" id="PTHR28055:SF1">
    <property type="entry name" value="ALTERED INHERITANCE OF MITOCHONDRIA PROTEIN 41, MITOCHONDRIAL"/>
    <property type="match status" value="1"/>
</dbReference>
<evidence type="ECO:0000313" key="1">
    <source>
        <dbReference type="EMBL" id="OGY10675.1"/>
    </source>
</evidence>
<dbReference type="GO" id="GO:0016884">
    <property type="term" value="F:carbon-nitrogen ligase activity, with glutamine as amido-N-donor"/>
    <property type="evidence" value="ECO:0007669"/>
    <property type="project" value="InterPro"/>
</dbReference>
<gene>
    <name evidence="1" type="ORF">A3D26_00745</name>
</gene>
<evidence type="ECO:0000313" key="2">
    <source>
        <dbReference type="Proteomes" id="UP000178319"/>
    </source>
</evidence>
<protein>
    <recommendedName>
        <fullName evidence="3">Glutamyl-tRNA amidotransferase</fullName>
    </recommendedName>
</protein>
<proteinExistence type="predicted"/>
<dbReference type="InterPro" id="IPR023168">
    <property type="entry name" value="GatB_Yqey_C_2"/>
</dbReference>
<dbReference type="PANTHER" id="PTHR28055">
    <property type="entry name" value="ALTERED INHERITANCE OF MITOCHONDRIA PROTEIN 41, MITOCHONDRIAL"/>
    <property type="match status" value="1"/>
</dbReference>
<dbReference type="STRING" id="1797516.A3D26_00745"/>
<dbReference type="EMBL" id="MHBZ01000031">
    <property type="protein sequence ID" value="OGY10675.1"/>
    <property type="molecule type" value="Genomic_DNA"/>
</dbReference>
<sequence>MLKNNLQKQAQDAMRSGDSVRVSTLRLLSSALHNEEIAKQRDLTEEEEVAIIRRQIKQRQEAIEALRFAQDKLTSSSSADLVMRVEKEGQEAEILKKLLPEQMGEAELNEIVNNVVGELGVSEFGRVMGEVMKRVGGKADGKVVVEIVQKRLSTKH</sequence>
<dbReference type="Proteomes" id="UP000178319">
    <property type="component" value="Unassembled WGS sequence"/>
</dbReference>
<dbReference type="Gene3D" id="1.10.1510.10">
    <property type="entry name" value="Uncharacterised protein YqeY/AIM41 PF09424, N-terminal domain"/>
    <property type="match status" value="1"/>
</dbReference>
<organism evidence="1 2">
    <name type="scientific">Candidatus Blackburnbacteria bacterium RIFCSPHIGHO2_02_FULL_44_20</name>
    <dbReference type="NCBI Taxonomy" id="1797516"/>
    <lineage>
        <taxon>Bacteria</taxon>
        <taxon>Candidatus Blackburniibacteriota</taxon>
    </lineage>
</organism>